<dbReference type="RefSeq" id="WP_123607827.1">
    <property type="nucleotide sequence ID" value="NZ_RJVG01000001.1"/>
</dbReference>
<dbReference type="EMBL" id="RJVG01000001">
    <property type="protein sequence ID" value="ROR31738.1"/>
    <property type="molecule type" value="Genomic_DNA"/>
</dbReference>
<reference evidence="2 3" key="1">
    <citation type="submission" date="2018-11" db="EMBL/GenBank/DDBJ databases">
        <title>Genomic Encyclopedia of Type Strains, Phase IV (KMG-IV): sequencing the most valuable type-strain genomes for metagenomic binning, comparative biology and taxonomic classification.</title>
        <authorList>
            <person name="Goeker M."/>
        </authorList>
    </citation>
    <scope>NUCLEOTIDE SEQUENCE [LARGE SCALE GENOMIC DNA]</scope>
    <source>
        <strain evidence="2 3">DSM 26537</strain>
    </source>
</reference>
<keyword evidence="1" id="KW-0472">Membrane</keyword>
<evidence type="ECO:0000256" key="1">
    <source>
        <dbReference type="SAM" id="Phobius"/>
    </source>
</evidence>
<dbReference type="AlphaFoldDB" id="A0A3N1XZN6"/>
<protein>
    <submittedName>
        <fullName evidence="2">Uncharacterized protein</fullName>
    </submittedName>
</protein>
<dbReference type="OrthoDB" id="2081425at2"/>
<organism evidence="2 3">
    <name type="scientific">Mobilisporobacter senegalensis</name>
    <dbReference type="NCBI Taxonomy" id="1329262"/>
    <lineage>
        <taxon>Bacteria</taxon>
        <taxon>Bacillati</taxon>
        <taxon>Bacillota</taxon>
        <taxon>Clostridia</taxon>
        <taxon>Lachnospirales</taxon>
        <taxon>Lachnospiraceae</taxon>
        <taxon>Mobilisporobacter</taxon>
    </lineage>
</organism>
<feature type="transmembrane region" description="Helical" evidence="1">
    <location>
        <begin position="12"/>
        <end position="31"/>
    </location>
</feature>
<comment type="caution">
    <text evidence="2">The sequence shown here is derived from an EMBL/GenBank/DDBJ whole genome shotgun (WGS) entry which is preliminary data.</text>
</comment>
<gene>
    <name evidence="2" type="ORF">EDD66_101356</name>
</gene>
<keyword evidence="1" id="KW-1133">Transmembrane helix</keyword>
<keyword evidence="1" id="KW-0812">Transmembrane</keyword>
<accession>A0A3N1XZN6</accession>
<evidence type="ECO:0000313" key="2">
    <source>
        <dbReference type="EMBL" id="ROR31738.1"/>
    </source>
</evidence>
<keyword evidence="3" id="KW-1185">Reference proteome</keyword>
<evidence type="ECO:0000313" key="3">
    <source>
        <dbReference type="Proteomes" id="UP000273083"/>
    </source>
</evidence>
<proteinExistence type="predicted"/>
<dbReference type="Proteomes" id="UP000273083">
    <property type="component" value="Unassembled WGS sequence"/>
</dbReference>
<name>A0A3N1XZN6_9FIRM</name>
<sequence length="176" mass="19913">MDQRSPIEMIYLAIEYILIGAFLVMVTYALSIRNSYAETRNAQITSENNIRQYREFYAYNMGECSGSTCVNHIYGDEVIELIRKYYDDPDFEIYINKTDEHGSSLLVNITSVASNPDIYSLSNLQNLIDSKAEFHPYLVYNGISPSSITSFQNGSLGNVTGISLVWITDNKDVMSP</sequence>